<dbReference type="HOGENOM" id="CLU_046484_6_2_5"/>
<dbReference type="Pfam" id="PF00565">
    <property type="entry name" value="SNase"/>
    <property type="match status" value="1"/>
</dbReference>
<dbReference type="Proteomes" id="UP000005952">
    <property type="component" value="Chromosome"/>
</dbReference>
<name>N0BCQ7_9HYPH</name>
<evidence type="ECO:0000313" key="3">
    <source>
        <dbReference type="Proteomes" id="UP000005952"/>
    </source>
</evidence>
<dbReference type="InterPro" id="IPR016071">
    <property type="entry name" value="Staphylococal_nuclease_OB-fold"/>
</dbReference>
<dbReference type="STRING" id="670307.HYPDE_31153"/>
<dbReference type="SUPFAM" id="SSF50199">
    <property type="entry name" value="Staphylococcal nuclease"/>
    <property type="match status" value="1"/>
</dbReference>
<reference evidence="2 3" key="1">
    <citation type="journal article" date="2013" name="Genome Announc.">
        <title>Genome sequences for three denitrifying bacterial strains isolated from a uranium- and nitrate-contaminated subsurface environment.</title>
        <authorList>
            <person name="Venkatramanan R."/>
            <person name="Prakash O."/>
            <person name="Woyke T."/>
            <person name="Chain P."/>
            <person name="Goodwin L.A."/>
            <person name="Watson D."/>
            <person name="Brooks S."/>
            <person name="Kostka J.E."/>
            <person name="Green S.J."/>
        </authorList>
    </citation>
    <scope>NUCLEOTIDE SEQUENCE [LARGE SCALE GENOMIC DNA]</scope>
    <source>
        <strain evidence="2 3">1NES1</strain>
    </source>
</reference>
<dbReference type="eggNOG" id="COG1525">
    <property type="taxonomic scope" value="Bacteria"/>
</dbReference>
<dbReference type="PANTHER" id="PTHR12302:SF26">
    <property type="entry name" value="BLR1266 PROTEIN"/>
    <property type="match status" value="1"/>
</dbReference>
<dbReference type="EMBL" id="CP005587">
    <property type="protein sequence ID" value="AGK57905.1"/>
    <property type="molecule type" value="Genomic_DNA"/>
</dbReference>
<proteinExistence type="predicted"/>
<dbReference type="PANTHER" id="PTHR12302">
    <property type="entry name" value="EBNA2 BINDING PROTEIN P100"/>
    <property type="match status" value="1"/>
</dbReference>
<dbReference type="KEGG" id="hdt:HYPDE_31153"/>
<feature type="domain" description="TNase-like" evidence="1">
    <location>
        <begin position="42"/>
        <end position="151"/>
    </location>
</feature>
<evidence type="ECO:0000259" key="1">
    <source>
        <dbReference type="PROSITE" id="PS50830"/>
    </source>
</evidence>
<keyword evidence="3" id="KW-1185">Reference proteome</keyword>
<dbReference type="Gene3D" id="2.40.50.90">
    <property type="match status" value="1"/>
</dbReference>
<protein>
    <submittedName>
        <fullName evidence="2">Nuclease</fullName>
    </submittedName>
</protein>
<dbReference type="InterPro" id="IPR035437">
    <property type="entry name" value="SNase_OB-fold_sf"/>
</dbReference>
<accession>N0BCQ7</accession>
<dbReference type="AlphaFoldDB" id="N0BCQ7"/>
<evidence type="ECO:0000313" key="2">
    <source>
        <dbReference type="EMBL" id="AGK57905.1"/>
    </source>
</evidence>
<gene>
    <name evidence="2" type="ORF">HYPDE_31153</name>
</gene>
<dbReference type="SMART" id="SM00318">
    <property type="entry name" value="SNc"/>
    <property type="match status" value="1"/>
</dbReference>
<sequence>MAALLALAAATAFFGRGHWPYGMRSGSSDPFPAEVSGWGRPIDGDSLWVGRNEVRLKGIDAPEGRQTCQRNGAAWRCGDAARDALQSMIGRDDVTCSVSERDKYGRLLAACRAGDRNLNAGMVAAGMAVAYGSYWREEADAKASHRGIWKSEFQMPRQWREENSDAQPR</sequence>
<dbReference type="PROSITE" id="PS50830">
    <property type="entry name" value="TNASE_3"/>
    <property type="match status" value="1"/>
</dbReference>
<organism evidence="2 3">
    <name type="scientific">Hyphomicrobium denitrificans 1NES1</name>
    <dbReference type="NCBI Taxonomy" id="670307"/>
    <lineage>
        <taxon>Bacteria</taxon>
        <taxon>Pseudomonadati</taxon>
        <taxon>Pseudomonadota</taxon>
        <taxon>Alphaproteobacteria</taxon>
        <taxon>Hyphomicrobiales</taxon>
        <taxon>Hyphomicrobiaceae</taxon>
        <taxon>Hyphomicrobium</taxon>
    </lineage>
</organism>